<gene>
    <name evidence="2" type="ORF">COLO4_02296</name>
</gene>
<sequence>MTAGLQAMGSRTTPKPDLVPTTKVKKPSRSSSAPVSASPRSLPLAISAFAAQIIMVGKRAIMHQALVCTGGEGMRAKRRHRRFRRHTGVADAMGARHGAHVKTGDDILRKTGFLVDFHAVAGTHHAHIRADCGKNRTDTIQFFGGNIENSMSAFHRDHGIDAAFLQRFGEAGKIGGGIGRLDRHFRAAIGSASVDRDTGRIRAAIGHGDEHVRKQRAQLRQILIAQSPLRIGNDREITGGKLHQFLRPVRRIGVEKQTVAGLHGEKLSGTRPNPWSA</sequence>
<comment type="caution">
    <text evidence="2">The sequence shown here is derived from an EMBL/GenBank/DDBJ whole genome shotgun (WGS) entry which is preliminary data.</text>
</comment>
<dbReference type="AlphaFoldDB" id="A0A1R3L181"/>
<feature type="region of interest" description="Disordered" evidence="1">
    <location>
        <begin position="1"/>
        <end position="38"/>
    </location>
</feature>
<dbReference type="EMBL" id="AWUE01005174">
    <property type="protein sequence ID" value="OMP13094.1"/>
    <property type="molecule type" value="Genomic_DNA"/>
</dbReference>
<organism evidence="2 3">
    <name type="scientific">Corchorus olitorius</name>
    <dbReference type="NCBI Taxonomy" id="93759"/>
    <lineage>
        <taxon>Eukaryota</taxon>
        <taxon>Viridiplantae</taxon>
        <taxon>Streptophyta</taxon>
        <taxon>Embryophyta</taxon>
        <taxon>Tracheophyta</taxon>
        <taxon>Spermatophyta</taxon>
        <taxon>Magnoliopsida</taxon>
        <taxon>eudicotyledons</taxon>
        <taxon>Gunneridae</taxon>
        <taxon>Pentapetalae</taxon>
        <taxon>rosids</taxon>
        <taxon>malvids</taxon>
        <taxon>Malvales</taxon>
        <taxon>Malvaceae</taxon>
        <taxon>Grewioideae</taxon>
        <taxon>Apeibeae</taxon>
        <taxon>Corchorus</taxon>
    </lineage>
</organism>
<keyword evidence="3" id="KW-1185">Reference proteome</keyword>
<evidence type="ECO:0000313" key="3">
    <source>
        <dbReference type="Proteomes" id="UP000187203"/>
    </source>
</evidence>
<evidence type="ECO:0000256" key="1">
    <source>
        <dbReference type="SAM" id="MobiDB-lite"/>
    </source>
</evidence>
<reference evidence="3" key="1">
    <citation type="submission" date="2013-09" db="EMBL/GenBank/DDBJ databases">
        <title>Corchorus olitorius genome sequencing.</title>
        <authorList>
            <person name="Alam M."/>
            <person name="Haque M.S."/>
            <person name="Islam M.S."/>
            <person name="Emdad E.M."/>
            <person name="Islam M.M."/>
            <person name="Ahmed B."/>
            <person name="Halim A."/>
            <person name="Hossen Q.M.M."/>
            <person name="Hossain M.Z."/>
            <person name="Ahmed R."/>
            <person name="Khan M.M."/>
            <person name="Islam R."/>
            <person name="Rashid M.M."/>
            <person name="Khan S.A."/>
            <person name="Rahman M.S."/>
            <person name="Alam M."/>
            <person name="Yahiya A.S."/>
            <person name="Khan M.S."/>
            <person name="Azam M.S."/>
            <person name="Haque T."/>
            <person name="Lashkar M.Z.H."/>
            <person name="Akhand A.I."/>
            <person name="Morshed G."/>
            <person name="Roy S."/>
            <person name="Uddin K.S."/>
            <person name="Rabeya T."/>
            <person name="Hossain A.S."/>
            <person name="Chowdhury A."/>
            <person name="Snigdha A.R."/>
            <person name="Mortoza M.S."/>
            <person name="Matin S.A."/>
            <person name="Hoque S.M.E."/>
            <person name="Islam M.K."/>
            <person name="Roy D.K."/>
            <person name="Haider R."/>
            <person name="Moosa M.M."/>
            <person name="Elias S.M."/>
            <person name="Hasan A.M."/>
            <person name="Jahan S."/>
            <person name="Shafiuddin M."/>
            <person name="Mahmood N."/>
            <person name="Shommy N.S."/>
        </authorList>
    </citation>
    <scope>NUCLEOTIDE SEQUENCE [LARGE SCALE GENOMIC DNA]</scope>
    <source>
        <strain evidence="3">cv. O-4</strain>
    </source>
</reference>
<feature type="compositionally biased region" description="Low complexity" evidence="1">
    <location>
        <begin position="29"/>
        <end position="38"/>
    </location>
</feature>
<dbReference type="Proteomes" id="UP000187203">
    <property type="component" value="Unassembled WGS sequence"/>
</dbReference>
<evidence type="ECO:0000313" key="2">
    <source>
        <dbReference type="EMBL" id="OMP13094.1"/>
    </source>
</evidence>
<name>A0A1R3L181_9ROSI</name>
<protein>
    <submittedName>
        <fullName evidence="2">Uncharacterized protein</fullName>
    </submittedName>
</protein>
<proteinExistence type="predicted"/>
<accession>A0A1R3L181</accession>